<dbReference type="RefSeq" id="WP_134517672.1">
    <property type="nucleotide sequence ID" value="NZ_SOHE01000006.1"/>
</dbReference>
<keyword evidence="3 6" id="KW-0812">Transmembrane</keyword>
<dbReference type="PANTHER" id="PTHR40077:SF1">
    <property type="entry name" value="MEMBRANE PROTEIN"/>
    <property type="match status" value="1"/>
</dbReference>
<evidence type="ECO:0000313" key="9">
    <source>
        <dbReference type="Proteomes" id="UP000297447"/>
    </source>
</evidence>
<accession>A0A4R9AAR9</accession>
<dbReference type="PANTHER" id="PTHR40077">
    <property type="entry name" value="MEMBRANE PROTEIN-RELATED"/>
    <property type="match status" value="1"/>
</dbReference>
<feature type="domain" description="DUF3817" evidence="7">
    <location>
        <begin position="6"/>
        <end position="91"/>
    </location>
</feature>
<comment type="subcellular location">
    <subcellularLocation>
        <location evidence="1">Cell membrane</location>
        <topology evidence="1">Multi-pass membrane protein</topology>
    </subcellularLocation>
</comment>
<proteinExistence type="predicted"/>
<dbReference type="Pfam" id="PF12823">
    <property type="entry name" value="DUF3817"/>
    <property type="match status" value="1"/>
</dbReference>
<dbReference type="Proteomes" id="UP000297447">
    <property type="component" value="Unassembled WGS sequence"/>
</dbReference>
<dbReference type="GO" id="GO:0005886">
    <property type="term" value="C:plasma membrane"/>
    <property type="evidence" value="ECO:0007669"/>
    <property type="project" value="UniProtKB-SubCell"/>
</dbReference>
<feature type="transmembrane region" description="Helical" evidence="6">
    <location>
        <begin position="126"/>
        <end position="146"/>
    </location>
</feature>
<keyword evidence="9" id="KW-1185">Reference proteome</keyword>
<evidence type="ECO:0000256" key="1">
    <source>
        <dbReference type="ARBA" id="ARBA00004651"/>
    </source>
</evidence>
<organism evidence="8 9">
    <name type="scientific">Cryobacterium frigoriphilum</name>
    <dbReference type="NCBI Taxonomy" id="1259150"/>
    <lineage>
        <taxon>Bacteria</taxon>
        <taxon>Bacillati</taxon>
        <taxon>Actinomycetota</taxon>
        <taxon>Actinomycetes</taxon>
        <taxon>Micrococcales</taxon>
        <taxon>Microbacteriaceae</taxon>
        <taxon>Cryobacterium</taxon>
    </lineage>
</organism>
<dbReference type="NCBIfam" id="TIGR03954">
    <property type="entry name" value="integ_memb_HG"/>
    <property type="match status" value="1"/>
</dbReference>
<gene>
    <name evidence="8" type="ORF">E3T55_00730</name>
</gene>
<evidence type="ECO:0000259" key="7">
    <source>
        <dbReference type="Pfam" id="PF12823"/>
    </source>
</evidence>
<feature type="transmembrane region" description="Helical" evidence="6">
    <location>
        <begin position="12"/>
        <end position="31"/>
    </location>
</feature>
<evidence type="ECO:0000256" key="5">
    <source>
        <dbReference type="ARBA" id="ARBA00023136"/>
    </source>
</evidence>
<reference evidence="8 9" key="1">
    <citation type="submission" date="2019-03" db="EMBL/GenBank/DDBJ databases">
        <title>Genomics of glacier-inhabiting Cryobacterium strains.</title>
        <authorList>
            <person name="Liu Q."/>
            <person name="Xin Y.-H."/>
        </authorList>
    </citation>
    <scope>NUCLEOTIDE SEQUENCE [LARGE SCALE GENOMIC DNA]</scope>
    <source>
        <strain evidence="8 9">Hh14</strain>
    </source>
</reference>
<dbReference type="EMBL" id="SOHE01000006">
    <property type="protein sequence ID" value="TFD55504.1"/>
    <property type="molecule type" value="Genomic_DNA"/>
</dbReference>
<dbReference type="OrthoDB" id="3396203at2"/>
<protein>
    <submittedName>
        <fullName evidence="8">DUF3817 domain-containing protein</fullName>
    </submittedName>
</protein>
<dbReference type="InterPro" id="IPR023845">
    <property type="entry name" value="DUF3817_TM"/>
</dbReference>
<keyword evidence="5 6" id="KW-0472">Membrane</keyword>
<evidence type="ECO:0000256" key="2">
    <source>
        <dbReference type="ARBA" id="ARBA00022475"/>
    </source>
</evidence>
<feature type="transmembrane region" description="Helical" evidence="6">
    <location>
        <begin position="43"/>
        <end position="62"/>
    </location>
</feature>
<evidence type="ECO:0000256" key="4">
    <source>
        <dbReference type="ARBA" id="ARBA00022989"/>
    </source>
</evidence>
<sequence>MTPRLLFRSVAIAEAVTWALLIAGMLGKYVLQVGELGVQVGGFLHGLVFIAFGMTALLVGVNQHWGPKLTAIAMVTAIVPFGTIPLDRGLEKNGLLDGAWRRARTDDPRDHTRVSGLLRWMLARPVLFTTVLVLGLISVMTVLMTAGPPGGAS</sequence>
<evidence type="ECO:0000313" key="8">
    <source>
        <dbReference type="EMBL" id="TFD55504.1"/>
    </source>
</evidence>
<keyword evidence="4 6" id="KW-1133">Transmembrane helix</keyword>
<evidence type="ECO:0000256" key="3">
    <source>
        <dbReference type="ARBA" id="ARBA00022692"/>
    </source>
</evidence>
<comment type="caution">
    <text evidence="8">The sequence shown here is derived from an EMBL/GenBank/DDBJ whole genome shotgun (WGS) entry which is preliminary data.</text>
</comment>
<evidence type="ECO:0000256" key="6">
    <source>
        <dbReference type="SAM" id="Phobius"/>
    </source>
</evidence>
<keyword evidence="2" id="KW-1003">Cell membrane</keyword>
<name>A0A4R9AAR9_9MICO</name>
<dbReference type="AlphaFoldDB" id="A0A4R9AAR9"/>